<dbReference type="Proteomes" id="UP000249458">
    <property type="component" value="Unassembled WGS sequence"/>
</dbReference>
<dbReference type="AlphaFoldDB" id="A0A364LLM9"/>
<organism evidence="1 2">
    <name type="scientific">Legionella quinlivanii</name>
    <dbReference type="NCBI Taxonomy" id="45073"/>
    <lineage>
        <taxon>Bacteria</taxon>
        <taxon>Pseudomonadati</taxon>
        <taxon>Pseudomonadota</taxon>
        <taxon>Gammaproteobacteria</taxon>
        <taxon>Legionellales</taxon>
        <taxon>Legionellaceae</taxon>
        <taxon>Legionella</taxon>
    </lineage>
</organism>
<dbReference type="EMBL" id="MVJN01000003">
    <property type="protein sequence ID" value="RAP37651.1"/>
    <property type="molecule type" value="Genomic_DNA"/>
</dbReference>
<comment type="caution">
    <text evidence="1">The sequence shown here is derived from an EMBL/GenBank/DDBJ whole genome shotgun (WGS) entry which is preliminary data.</text>
</comment>
<evidence type="ECO:0000313" key="2">
    <source>
        <dbReference type="Proteomes" id="UP000249458"/>
    </source>
</evidence>
<gene>
    <name evidence="1" type="ORF">B1207_04255</name>
</gene>
<reference evidence="1 2" key="1">
    <citation type="submission" date="2017-02" db="EMBL/GenBank/DDBJ databases">
        <title>Legionella quilivanii strain from human: case report and whole genome sequencing analysis.</title>
        <authorList>
            <person name="Lalancette C."/>
            <person name="Leduc J.-M."/>
            <person name="Levesque S."/>
            <person name="Fournier E."/>
            <person name="Saoud J."/>
            <person name="Faucher S.P."/>
            <person name="Bernard K."/>
            <person name="Martineau C."/>
            <person name="Longtin J."/>
        </authorList>
    </citation>
    <scope>NUCLEOTIDE SEQUENCE [LARGE SCALE GENOMIC DNA]</scope>
    <source>
        <strain evidence="1 2">ID143958</strain>
    </source>
</reference>
<accession>A0A364LLM9</accession>
<proteinExistence type="predicted"/>
<sequence>MPNKLKVRSNIIKIPGSEREENIFAVNAVLHDDDLMKGQDGKIPDIILEIRNIMEDIDCSDDKEIAAAIIQIKDRINNSRERNHSTNTQEIINVLSQPGHINFRVIRDALSKNESMEKIMAPIKVGMRPG</sequence>
<evidence type="ECO:0000313" key="1">
    <source>
        <dbReference type="EMBL" id="RAP37651.1"/>
    </source>
</evidence>
<protein>
    <submittedName>
        <fullName evidence="1">Uncharacterized protein</fullName>
    </submittedName>
</protein>
<name>A0A364LLM9_9GAMM</name>